<organism evidence="12 13">
    <name type="scientific">Corynebacterium maris DSM 45190</name>
    <dbReference type="NCBI Taxonomy" id="1224163"/>
    <lineage>
        <taxon>Bacteria</taxon>
        <taxon>Bacillati</taxon>
        <taxon>Actinomycetota</taxon>
        <taxon>Actinomycetes</taxon>
        <taxon>Mycobacteriales</taxon>
        <taxon>Corynebacteriaceae</taxon>
        <taxon>Corynebacterium</taxon>
    </lineage>
</organism>
<evidence type="ECO:0000256" key="2">
    <source>
        <dbReference type="ARBA" id="ARBA00012980"/>
    </source>
</evidence>
<protein>
    <recommendedName>
        <fullName evidence="3 10">Thymidylate kinase</fullName>
        <ecNumber evidence="2 10">2.7.4.9</ecNumber>
    </recommendedName>
    <alternativeName>
        <fullName evidence="10">dTMP kinase</fullName>
    </alternativeName>
</protein>
<keyword evidence="13" id="KW-1185">Reference proteome</keyword>
<dbReference type="PATRIC" id="fig|1224163.3.peg.697"/>
<dbReference type="Gene3D" id="3.40.50.300">
    <property type="entry name" value="P-loop containing nucleotide triphosphate hydrolases"/>
    <property type="match status" value="1"/>
</dbReference>
<gene>
    <name evidence="10" type="primary">tmk</name>
    <name evidence="12" type="ORF">B841_03470</name>
</gene>
<evidence type="ECO:0000256" key="10">
    <source>
        <dbReference type="HAMAP-Rule" id="MF_00165"/>
    </source>
</evidence>
<dbReference type="EMBL" id="CP003924">
    <property type="protein sequence ID" value="AGS34177.1"/>
    <property type="molecule type" value="Genomic_DNA"/>
</dbReference>
<evidence type="ECO:0000256" key="9">
    <source>
        <dbReference type="ARBA" id="ARBA00048743"/>
    </source>
</evidence>
<dbReference type="HAMAP" id="MF_00165">
    <property type="entry name" value="Thymidylate_kinase"/>
    <property type="match status" value="1"/>
</dbReference>
<evidence type="ECO:0000256" key="6">
    <source>
        <dbReference type="ARBA" id="ARBA00022741"/>
    </source>
</evidence>
<dbReference type="KEGG" id="cmd:B841_03470"/>
<dbReference type="PANTHER" id="PTHR10344:SF4">
    <property type="entry name" value="UMP-CMP KINASE 2, MITOCHONDRIAL"/>
    <property type="match status" value="1"/>
</dbReference>
<dbReference type="InterPro" id="IPR018095">
    <property type="entry name" value="Thymidylate_kin_CS"/>
</dbReference>
<dbReference type="Proteomes" id="UP000015388">
    <property type="component" value="Chromosome"/>
</dbReference>
<dbReference type="PANTHER" id="PTHR10344">
    <property type="entry name" value="THYMIDYLATE KINASE"/>
    <property type="match status" value="1"/>
</dbReference>
<keyword evidence="7 10" id="KW-0418">Kinase</keyword>
<dbReference type="NCBIfam" id="NF005923">
    <property type="entry name" value="PRK07933.1"/>
    <property type="match status" value="1"/>
</dbReference>
<evidence type="ECO:0000256" key="4">
    <source>
        <dbReference type="ARBA" id="ARBA00022679"/>
    </source>
</evidence>
<feature type="domain" description="Thymidylate kinase-like" evidence="11">
    <location>
        <begin position="5"/>
        <end position="176"/>
    </location>
</feature>
<comment type="catalytic activity">
    <reaction evidence="9 10">
        <text>dTMP + ATP = dTDP + ADP</text>
        <dbReference type="Rhea" id="RHEA:13517"/>
        <dbReference type="ChEBI" id="CHEBI:30616"/>
        <dbReference type="ChEBI" id="CHEBI:58369"/>
        <dbReference type="ChEBI" id="CHEBI:63528"/>
        <dbReference type="ChEBI" id="CHEBI:456216"/>
        <dbReference type="EC" id="2.7.4.9"/>
    </reaction>
</comment>
<dbReference type="GO" id="GO:0006235">
    <property type="term" value="P:dTTP biosynthetic process"/>
    <property type="evidence" value="ECO:0007669"/>
    <property type="project" value="UniProtKB-UniRule"/>
</dbReference>
<dbReference type="GO" id="GO:0006227">
    <property type="term" value="P:dUDP biosynthetic process"/>
    <property type="evidence" value="ECO:0007669"/>
    <property type="project" value="TreeGrafter"/>
</dbReference>
<reference evidence="12 13" key="1">
    <citation type="submission" date="2012-11" db="EMBL/GenBank/DDBJ databases">
        <title>The complete genome sequence of Corynebacterium maris Coryn-1 (=DSM 45190).</title>
        <authorList>
            <person name="Schaffert L."/>
            <person name="Albersmeier A."/>
            <person name="Kalinowski J."/>
            <person name="Ruckert C."/>
        </authorList>
    </citation>
    <scope>NUCLEOTIDE SEQUENCE [LARGE SCALE GENOMIC DNA]</scope>
    <source>
        <strain evidence="13">Coryn-1</strain>
    </source>
</reference>
<dbReference type="HOGENOM" id="CLU_049131_1_0_11"/>
<dbReference type="GO" id="GO:0006233">
    <property type="term" value="P:dTDP biosynthetic process"/>
    <property type="evidence" value="ECO:0007669"/>
    <property type="project" value="InterPro"/>
</dbReference>
<comment type="function">
    <text evidence="10">Phosphorylation of dTMP to form dTDP in both de novo and salvage pathways of dTTP synthesis.</text>
</comment>
<evidence type="ECO:0000313" key="13">
    <source>
        <dbReference type="Proteomes" id="UP000015388"/>
    </source>
</evidence>
<proteinExistence type="inferred from homology"/>
<keyword evidence="8 10" id="KW-0067">ATP-binding</keyword>
<evidence type="ECO:0000259" key="11">
    <source>
        <dbReference type="Pfam" id="PF02223"/>
    </source>
</evidence>
<evidence type="ECO:0000313" key="12">
    <source>
        <dbReference type="EMBL" id="AGS34177.1"/>
    </source>
</evidence>
<dbReference type="GO" id="GO:0005524">
    <property type="term" value="F:ATP binding"/>
    <property type="evidence" value="ECO:0007669"/>
    <property type="project" value="UniProtKB-UniRule"/>
</dbReference>
<comment type="similarity">
    <text evidence="1 10">Belongs to the thymidylate kinase family.</text>
</comment>
<keyword evidence="5 10" id="KW-0545">Nucleotide biosynthesis</keyword>
<dbReference type="PROSITE" id="PS01331">
    <property type="entry name" value="THYMIDYLATE_KINASE"/>
    <property type="match status" value="1"/>
</dbReference>
<keyword evidence="6 10" id="KW-0547">Nucleotide-binding</keyword>
<name>S5ST00_9CORY</name>
<sequence length="198" mass="22114">MIIAVEGIDGAGKNTLVTALRERIDVDVLAFPRYEVSIHAQLARQALHGQMGDLTESAYAMATLFALDRHGSLDTLAEYVDSDRVILLDRYVASNAAYSLARTGDEAVVDWVAELEFGRLGLPRPDLQVLLDTPPAIASERAINRAAEHADRERDAYERDGGLQRRTWEAYLQLANRRWGSEWVITSEAEDIIRFITS</sequence>
<dbReference type="SUPFAM" id="SSF52540">
    <property type="entry name" value="P-loop containing nucleoside triphosphate hydrolases"/>
    <property type="match status" value="1"/>
</dbReference>
<dbReference type="InterPro" id="IPR039430">
    <property type="entry name" value="Thymidylate_kin-like_dom"/>
</dbReference>
<dbReference type="OrthoDB" id="9774907at2"/>
<accession>S5ST00</accession>
<dbReference type="CDD" id="cd01672">
    <property type="entry name" value="TMPK"/>
    <property type="match status" value="1"/>
</dbReference>
<comment type="caution">
    <text evidence="10">Lacks conserved residue(s) required for the propagation of feature annotation.</text>
</comment>
<evidence type="ECO:0000256" key="8">
    <source>
        <dbReference type="ARBA" id="ARBA00022840"/>
    </source>
</evidence>
<evidence type="ECO:0000256" key="7">
    <source>
        <dbReference type="ARBA" id="ARBA00022777"/>
    </source>
</evidence>
<evidence type="ECO:0000256" key="3">
    <source>
        <dbReference type="ARBA" id="ARBA00017144"/>
    </source>
</evidence>
<dbReference type="AlphaFoldDB" id="S5ST00"/>
<dbReference type="InterPro" id="IPR018094">
    <property type="entry name" value="Thymidylate_kinase"/>
</dbReference>
<keyword evidence="4 10" id="KW-0808">Transferase</keyword>
<dbReference type="STRING" id="1224163.B841_03470"/>
<dbReference type="RefSeq" id="WP_020934110.1">
    <property type="nucleotide sequence ID" value="NC_021915.1"/>
</dbReference>
<dbReference type="GO" id="GO:0004798">
    <property type="term" value="F:dTMP kinase activity"/>
    <property type="evidence" value="ECO:0007669"/>
    <property type="project" value="UniProtKB-UniRule"/>
</dbReference>
<evidence type="ECO:0000256" key="5">
    <source>
        <dbReference type="ARBA" id="ARBA00022727"/>
    </source>
</evidence>
<dbReference type="Pfam" id="PF02223">
    <property type="entry name" value="Thymidylate_kin"/>
    <property type="match status" value="1"/>
</dbReference>
<dbReference type="EC" id="2.7.4.9" evidence="2 10"/>
<evidence type="ECO:0000256" key="1">
    <source>
        <dbReference type="ARBA" id="ARBA00009776"/>
    </source>
</evidence>
<dbReference type="GO" id="GO:0005829">
    <property type="term" value="C:cytosol"/>
    <property type="evidence" value="ECO:0007669"/>
    <property type="project" value="TreeGrafter"/>
</dbReference>
<dbReference type="InterPro" id="IPR027417">
    <property type="entry name" value="P-loop_NTPase"/>
</dbReference>
<dbReference type="eggNOG" id="COG0125">
    <property type="taxonomic scope" value="Bacteria"/>
</dbReference>